<protein>
    <recommendedName>
        <fullName evidence="2">non-specific serine/threonine protein kinase</fullName>
        <ecNumber evidence="2">2.7.11.1</ecNumber>
    </recommendedName>
</protein>
<evidence type="ECO:0000256" key="9">
    <source>
        <dbReference type="ARBA" id="ARBA00022737"/>
    </source>
</evidence>
<keyword evidence="5" id="KW-0433">Leucine-rich repeat</keyword>
<keyword evidence="3" id="KW-0723">Serine/threonine-protein kinase</keyword>
<evidence type="ECO:0000256" key="10">
    <source>
        <dbReference type="ARBA" id="ARBA00022741"/>
    </source>
</evidence>
<dbReference type="CDD" id="cd14066">
    <property type="entry name" value="STKc_IRAK"/>
    <property type="match status" value="1"/>
</dbReference>
<dbReference type="Pfam" id="PF13855">
    <property type="entry name" value="LRR_8"/>
    <property type="match status" value="1"/>
</dbReference>
<keyword evidence="14 18" id="KW-0472">Membrane</keyword>
<dbReference type="SUPFAM" id="SSF56112">
    <property type="entry name" value="Protein kinase-like (PK-like)"/>
    <property type="match status" value="1"/>
</dbReference>
<organism evidence="21 22">
    <name type="scientific">Cucumis melo var. makuwa</name>
    <name type="common">Oriental melon</name>
    <dbReference type="NCBI Taxonomy" id="1194695"/>
    <lineage>
        <taxon>Eukaryota</taxon>
        <taxon>Viridiplantae</taxon>
        <taxon>Streptophyta</taxon>
        <taxon>Embryophyta</taxon>
        <taxon>Tracheophyta</taxon>
        <taxon>Spermatophyta</taxon>
        <taxon>Magnoliopsida</taxon>
        <taxon>eudicotyledons</taxon>
        <taxon>Gunneridae</taxon>
        <taxon>Pentapetalae</taxon>
        <taxon>rosids</taxon>
        <taxon>fabids</taxon>
        <taxon>Cucurbitales</taxon>
        <taxon>Cucurbitaceae</taxon>
        <taxon>Benincaseae</taxon>
        <taxon>Cucumis</taxon>
    </lineage>
</organism>
<gene>
    <name evidence="21" type="ORF">E5676_scaffold347G00650</name>
</gene>
<dbReference type="FunFam" id="3.80.10.10:FF:000129">
    <property type="entry name" value="Leucine-rich repeat receptor-like kinase"/>
    <property type="match status" value="1"/>
</dbReference>
<keyword evidence="6" id="KW-0808">Transferase</keyword>
<dbReference type="Pfam" id="PF07714">
    <property type="entry name" value="PK_Tyr_Ser-Thr"/>
    <property type="match status" value="1"/>
</dbReference>
<keyword evidence="4" id="KW-0597">Phosphoprotein</keyword>
<evidence type="ECO:0000256" key="17">
    <source>
        <dbReference type="ARBA" id="ARBA00048679"/>
    </source>
</evidence>
<dbReference type="PROSITE" id="PS00108">
    <property type="entry name" value="PROTEIN_KINASE_ST"/>
    <property type="match status" value="1"/>
</dbReference>
<dbReference type="EMBL" id="SSTD01014851">
    <property type="protein sequence ID" value="TYK03870.1"/>
    <property type="molecule type" value="Genomic_DNA"/>
</dbReference>
<evidence type="ECO:0000256" key="3">
    <source>
        <dbReference type="ARBA" id="ARBA00022527"/>
    </source>
</evidence>
<evidence type="ECO:0000313" key="22">
    <source>
        <dbReference type="Proteomes" id="UP000321947"/>
    </source>
</evidence>
<dbReference type="Gene3D" id="3.80.10.10">
    <property type="entry name" value="Ribonuclease Inhibitor"/>
    <property type="match status" value="1"/>
</dbReference>
<evidence type="ECO:0000256" key="14">
    <source>
        <dbReference type="ARBA" id="ARBA00023136"/>
    </source>
</evidence>
<keyword evidence="11 21" id="KW-0418">Kinase</keyword>
<reference evidence="21 22" key="1">
    <citation type="submission" date="2019-08" db="EMBL/GenBank/DDBJ databases">
        <title>Draft genome sequences of two oriental melons (Cucumis melo L. var makuwa).</title>
        <authorList>
            <person name="Kwon S.-Y."/>
        </authorList>
    </citation>
    <scope>NUCLEOTIDE SEQUENCE [LARGE SCALE GENOMIC DNA]</scope>
    <source>
        <strain evidence="22">cv. Chang Bougi</strain>
        <tissue evidence="21">Leaf</tissue>
    </source>
</reference>
<evidence type="ECO:0000256" key="2">
    <source>
        <dbReference type="ARBA" id="ARBA00012513"/>
    </source>
</evidence>
<evidence type="ECO:0000256" key="12">
    <source>
        <dbReference type="ARBA" id="ARBA00022840"/>
    </source>
</evidence>
<dbReference type="PROSITE" id="PS50011">
    <property type="entry name" value="PROTEIN_KINASE_DOM"/>
    <property type="match status" value="1"/>
</dbReference>
<evidence type="ECO:0000256" key="19">
    <source>
        <dbReference type="SAM" id="SignalP"/>
    </source>
</evidence>
<proteinExistence type="predicted"/>
<keyword evidence="13 18" id="KW-1133">Transmembrane helix</keyword>
<evidence type="ECO:0000256" key="8">
    <source>
        <dbReference type="ARBA" id="ARBA00022729"/>
    </source>
</evidence>
<feature type="chain" id="PRO_5022659285" description="non-specific serine/threonine protein kinase" evidence="19">
    <location>
        <begin position="21"/>
        <end position="883"/>
    </location>
</feature>
<evidence type="ECO:0000256" key="5">
    <source>
        <dbReference type="ARBA" id="ARBA00022614"/>
    </source>
</evidence>
<sequence>MPRLLLLYAFLPLLLVHVDGQDQSGFISIDCGIPANSNYTDDITTLKYVSDAEFIDTGEIHDISPEYSRKLDQSEFNNAQLRNLRSFPEGNRSCYTIRQGSGGEKYLIRVSFMYGNYDNIKRPPTFDLYLGVDYWDSVHLSKASEIVRKELIHVPTLDYMQICLINIQKGVPFISAIEIRPLDNSTYVTVSGSLMLHQRLDYGSESNQTVRYPNDSYDRIWSSSTLPGSKNISSNSSIESNGFAIPSIVLETAVTPKRSHQPLNISWNTRTKMDQFYIYMHFADVHKMVKGELRAFDILVNGFLWYGQLAPTYLSTTTVYSGSGTTAANGGKLECSLKRNENSSFPPLINAIEIFVQKQFPQLQTDQAEIEALLNIKLAYNLKNWQGDPCYPQKYAWTSLNCSYISDSPPKIISLNLSSSGLAGGISSHISILTMLQYLDLSNNHLNGTVPDFLASLPFLRVLNLANNNLSGIIPQTLIERSRKETLALSAEGNPYLCLSEPCSKKKKEYIIPLAASLGGVTLALLTGGAIVWSQRRRKKKGIAQTMILFSMISGSSKQGETLLVPENTKFTYSEILSITNNFERVIGKGGFGTVYHGYLHSIQVSVKMLSPTSVQGYKQFEEEAQLLTTVHHGNLTSVLGYCNEDTHLGLVYEHMENGNLADLLSEKSNHILNWKERLRIALDAAQGLEYLHFGCKPPIIHRDLKSTNILVDKNLHAKLADFGLSKAFHSEDGAQASAAVGTPGYLDPEYPVTNKLNEKSDVYSFGVILLEIVTGQPAITKTQDKTNVIKRVISVLKEGEIKNTVDPKIGLDINNSSIWKFIELAMACVSTSSSERPTMTQVVMELKQCLAILENSQENNGGFSSSLVLVPLSSSIRDPQER</sequence>
<dbReference type="Proteomes" id="UP000321947">
    <property type="component" value="Unassembled WGS sequence"/>
</dbReference>
<comment type="subcellular location">
    <subcellularLocation>
        <location evidence="1">Membrane</location>
        <topology evidence="1">Single-pass membrane protein</topology>
    </subcellularLocation>
</comment>
<feature type="signal peptide" evidence="19">
    <location>
        <begin position="1"/>
        <end position="20"/>
    </location>
</feature>
<dbReference type="Gene3D" id="1.10.510.10">
    <property type="entry name" value="Transferase(Phosphotransferase) domain 1"/>
    <property type="match status" value="1"/>
</dbReference>
<dbReference type="PRINTS" id="PR00019">
    <property type="entry name" value="LEURICHRPT"/>
</dbReference>
<evidence type="ECO:0000256" key="13">
    <source>
        <dbReference type="ARBA" id="ARBA00022989"/>
    </source>
</evidence>
<feature type="domain" description="Protein kinase" evidence="20">
    <location>
        <begin position="581"/>
        <end position="851"/>
    </location>
</feature>
<evidence type="ECO:0000256" key="18">
    <source>
        <dbReference type="SAM" id="Phobius"/>
    </source>
</evidence>
<comment type="caution">
    <text evidence="21">The sequence shown here is derived from an EMBL/GenBank/DDBJ whole genome shotgun (WGS) entry which is preliminary data.</text>
</comment>
<dbReference type="InterPro" id="IPR001611">
    <property type="entry name" value="Leu-rich_rpt"/>
</dbReference>
<keyword evidence="7 18" id="KW-0812">Transmembrane</keyword>
<dbReference type="SUPFAM" id="SSF52058">
    <property type="entry name" value="L domain-like"/>
    <property type="match status" value="1"/>
</dbReference>
<dbReference type="GO" id="GO:0005524">
    <property type="term" value="F:ATP binding"/>
    <property type="evidence" value="ECO:0007669"/>
    <property type="project" value="UniProtKB-KW"/>
</dbReference>
<dbReference type="InterPro" id="IPR001245">
    <property type="entry name" value="Ser-Thr/Tyr_kinase_cat_dom"/>
</dbReference>
<evidence type="ECO:0000256" key="7">
    <source>
        <dbReference type="ARBA" id="ARBA00022692"/>
    </source>
</evidence>
<keyword evidence="15 21" id="KW-0675">Receptor</keyword>
<keyword evidence="12" id="KW-0067">ATP-binding</keyword>
<keyword evidence="9" id="KW-0677">Repeat</keyword>
<evidence type="ECO:0000256" key="6">
    <source>
        <dbReference type="ARBA" id="ARBA00022679"/>
    </source>
</evidence>
<name>A0A5D3BXK0_CUCMM</name>
<comment type="catalytic activity">
    <reaction evidence="17">
        <text>L-seryl-[protein] + ATP = O-phospho-L-seryl-[protein] + ADP + H(+)</text>
        <dbReference type="Rhea" id="RHEA:17989"/>
        <dbReference type="Rhea" id="RHEA-COMP:9863"/>
        <dbReference type="Rhea" id="RHEA-COMP:11604"/>
        <dbReference type="ChEBI" id="CHEBI:15378"/>
        <dbReference type="ChEBI" id="CHEBI:29999"/>
        <dbReference type="ChEBI" id="CHEBI:30616"/>
        <dbReference type="ChEBI" id="CHEBI:83421"/>
        <dbReference type="ChEBI" id="CHEBI:456216"/>
        <dbReference type="EC" id="2.7.11.1"/>
    </reaction>
</comment>
<dbReference type="InterPro" id="IPR011009">
    <property type="entry name" value="Kinase-like_dom_sf"/>
</dbReference>
<feature type="transmembrane region" description="Helical" evidence="18">
    <location>
        <begin position="510"/>
        <end position="533"/>
    </location>
</feature>
<dbReference type="Gene3D" id="3.30.200.20">
    <property type="entry name" value="Phosphorylase Kinase, domain 1"/>
    <property type="match status" value="1"/>
</dbReference>
<dbReference type="InterPro" id="IPR032675">
    <property type="entry name" value="LRR_dom_sf"/>
</dbReference>
<evidence type="ECO:0000313" key="21">
    <source>
        <dbReference type="EMBL" id="TYK03870.1"/>
    </source>
</evidence>
<keyword evidence="10" id="KW-0547">Nucleotide-binding</keyword>
<dbReference type="GO" id="GO:0016020">
    <property type="term" value="C:membrane"/>
    <property type="evidence" value="ECO:0007669"/>
    <property type="project" value="UniProtKB-SubCell"/>
</dbReference>
<evidence type="ECO:0000256" key="1">
    <source>
        <dbReference type="ARBA" id="ARBA00004167"/>
    </source>
</evidence>
<dbReference type="AlphaFoldDB" id="A0A5D3BXK0"/>
<dbReference type="EC" id="2.7.11.1" evidence="2"/>
<evidence type="ECO:0000259" key="20">
    <source>
        <dbReference type="PROSITE" id="PS50011"/>
    </source>
</evidence>
<dbReference type="InterPro" id="IPR024788">
    <property type="entry name" value="Malectin-like_Carb-bd_dom"/>
</dbReference>
<dbReference type="InterPro" id="IPR008271">
    <property type="entry name" value="Ser/Thr_kinase_AS"/>
</dbReference>
<dbReference type="InterPro" id="IPR000719">
    <property type="entry name" value="Prot_kinase_dom"/>
</dbReference>
<dbReference type="GO" id="GO:0004674">
    <property type="term" value="F:protein serine/threonine kinase activity"/>
    <property type="evidence" value="ECO:0007669"/>
    <property type="project" value="UniProtKB-KW"/>
</dbReference>
<evidence type="ECO:0000256" key="11">
    <source>
        <dbReference type="ARBA" id="ARBA00022777"/>
    </source>
</evidence>
<evidence type="ECO:0000256" key="15">
    <source>
        <dbReference type="ARBA" id="ARBA00023170"/>
    </source>
</evidence>
<evidence type="ECO:0000256" key="4">
    <source>
        <dbReference type="ARBA" id="ARBA00022553"/>
    </source>
</evidence>
<comment type="catalytic activity">
    <reaction evidence="16">
        <text>L-threonyl-[protein] + ATP = O-phospho-L-threonyl-[protein] + ADP + H(+)</text>
        <dbReference type="Rhea" id="RHEA:46608"/>
        <dbReference type="Rhea" id="RHEA-COMP:11060"/>
        <dbReference type="Rhea" id="RHEA-COMP:11605"/>
        <dbReference type="ChEBI" id="CHEBI:15378"/>
        <dbReference type="ChEBI" id="CHEBI:30013"/>
        <dbReference type="ChEBI" id="CHEBI:30616"/>
        <dbReference type="ChEBI" id="CHEBI:61977"/>
        <dbReference type="ChEBI" id="CHEBI:456216"/>
        <dbReference type="EC" id="2.7.11.1"/>
    </reaction>
</comment>
<accession>A0A5D3BXK0</accession>
<dbReference type="SMART" id="SM00220">
    <property type="entry name" value="S_TKc"/>
    <property type="match status" value="1"/>
</dbReference>
<keyword evidence="8 19" id="KW-0732">Signal</keyword>
<evidence type="ECO:0000256" key="16">
    <source>
        <dbReference type="ARBA" id="ARBA00047899"/>
    </source>
</evidence>
<dbReference type="Pfam" id="PF12819">
    <property type="entry name" value="Malectin_like"/>
    <property type="match status" value="1"/>
</dbReference>
<dbReference type="FunFam" id="1.10.510.10:FF:000146">
    <property type="entry name" value="LRR receptor-like serine/threonine-protein kinase IOS1"/>
    <property type="match status" value="1"/>
</dbReference>
<dbReference type="PANTHER" id="PTHR45631:SF202">
    <property type="entry name" value="SENESCENCE-INDUCED RECEPTOR-LIKE SERINE_THREONINE-PROTEIN KINASE"/>
    <property type="match status" value="1"/>
</dbReference>
<dbReference type="PANTHER" id="PTHR45631">
    <property type="entry name" value="OS07G0107800 PROTEIN-RELATED"/>
    <property type="match status" value="1"/>
</dbReference>